<dbReference type="AlphaFoldDB" id="A0A975ER59"/>
<dbReference type="RefSeq" id="WP_209357364.1">
    <property type="nucleotide sequence ID" value="NZ_CP060010.1"/>
</dbReference>
<protein>
    <submittedName>
        <fullName evidence="2">Molybdopterin-guanine dinucleotide biosynthesis protein B</fullName>
    </submittedName>
</protein>
<accession>A0A975ER59</accession>
<dbReference type="PANTHER" id="PTHR40072:SF1">
    <property type="entry name" value="MOLYBDOPTERIN-GUANINE DINUCLEOTIDE BIOSYNTHESIS ADAPTER PROTEIN"/>
    <property type="match status" value="1"/>
</dbReference>
<evidence type="ECO:0000313" key="3">
    <source>
        <dbReference type="Proteomes" id="UP000665026"/>
    </source>
</evidence>
<dbReference type="GO" id="GO:0005525">
    <property type="term" value="F:GTP binding"/>
    <property type="evidence" value="ECO:0007669"/>
    <property type="project" value="InterPro"/>
</dbReference>
<dbReference type="KEGG" id="cact:HZ995_03845"/>
<dbReference type="InterPro" id="IPR027417">
    <property type="entry name" value="P-loop_NTPase"/>
</dbReference>
<evidence type="ECO:0000313" key="2">
    <source>
        <dbReference type="EMBL" id="QTN36665.1"/>
    </source>
</evidence>
<dbReference type="InterPro" id="IPR004435">
    <property type="entry name" value="MobB_dom"/>
</dbReference>
<dbReference type="Gene3D" id="3.40.50.300">
    <property type="entry name" value="P-loop containing nucleotide triphosphate hydrolases"/>
    <property type="match status" value="1"/>
</dbReference>
<organism evidence="2 3">
    <name type="scientific">Cognatishimia activa</name>
    <dbReference type="NCBI Taxonomy" id="1715691"/>
    <lineage>
        <taxon>Bacteria</taxon>
        <taxon>Pseudomonadati</taxon>
        <taxon>Pseudomonadota</taxon>
        <taxon>Alphaproteobacteria</taxon>
        <taxon>Rhodobacterales</taxon>
        <taxon>Paracoccaceae</taxon>
        <taxon>Cognatishimia</taxon>
    </lineage>
</organism>
<dbReference type="GO" id="GO:0006777">
    <property type="term" value="P:Mo-molybdopterin cofactor biosynthetic process"/>
    <property type="evidence" value="ECO:0007669"/>
    <property type="project" value="InterPro"/>
</dbReference>
<dbReference type="EMBL" id="CP060010">
    <property type="protein sequence ID" value="QTN36665.1"/>
    <property type="molecule type" value="Genomic_DNA"/>
</dbReference>
<dbReference type="Pfam" id="PF03205">
    <property type="entry name" value="MobB"/>
    <property type="match status" value="1"/>
</dbReference>
<dbReference type="CDD" id="cd03116">
    <property type="entry name" value="MobB"/>
    <property type="match status" value="1"/>
</dbReference>
<name>A0A975ER59_9RHOB</name>
<sequence>MKRFGITGWKNAGKTTLTQRLVAEFTAKGITVSTIKRTHHSVDLDPKGTDTHKHRMAGASEVVLASDARYAILKEHRGAPPTLDDLIARLAPVDLVLIEGFKAEDHPKIEAHRAETSQGLIAANTPSVVALATDTPVSLDRDIPQFDLDDIPAIALFIAHHLDLAI</sequence>
<gene>
    <name evidence="2" type="primary">mobB</name>
    <name evidence="2" type="ORF">HZ995_03845</name>
</gene>
<proteinExistence type="predicted"/>
<dbReference type="SUPFAM" id="SSF52540">
    <property type="entry name" value="P-loop containing nucleoside triphosphate hydrolases"/>
    <property type="match status" value="1"/>
</dbReference>
<reference evidence="2" key="1">
    <citation type="submission" date="2020-07" db="EMBL/GenBank/DDBJ databases">
        <title>Genome sequences of bacteria associated with the marine, planktonic diatom Thalassiosira profunda strain ECT2AJA-044.</title>
        <authorList>
            <person name="Gargas C.B."/>
            <person name="Roberts W.R."/>
            <person name="Alverson A.J."/>
        </authorList>
    </citation>
    <scope>NUCLEOTIDE SEQUENCE</scope>
    <source>
        <strain evidence="2">ECT2AJA-044</strain>
    </source>
</reference>
<dbReference type="Proteomes" id="UP000665026">
    <property type="component" value="Chromosome"/>
</dbReference>
<evidence type="ECO:0000259" key="1">
    <source>
        <dbReference type="Pfam" id="PF03205"/>
    </source>
</evidence>
<dbReference type="NCBIfam" id="TIGR00176">
    <property type="entry name" value="mobB"/>
    <property type="match status" value="1"/>
</dbReference>
<feature type="domain" description="Molybdopterin-guanine dinucleotide biosynthesis protein B (MobB)" evidence="1">
    <location>
        <begin position="5"/>
        <end position="134"/>
    </location>
</feature>
<dbReference type="InterPro" id="IPR052539">
    <property type="entry name" value="MGD_biosynthesis_adapter"/>
</dbReference>
<dbReference type="PANTHER" id="PTHR40072">
    <property type="entry name" value="MOLYBDOPTERIN-GUANINE DINUCLEOTIDE BIOSYNTHESIS ADAPTER PROTEIN-RELATED"/>
    <property type="match status" value="1"/>
</dbReference>